<evidence type="ECO:0000256" key="1">
    <source>
        <dbReference type="ARBA" id="ARBA00022485"/>
    </source>
</evidence>
<evidence type="ECO:0000256" key="3">
    <source>
        <dbReference type="ARBA" id="ARBA00022723"/>
    </source>
</evidence>
<evidence type="ECO:0000313" key="9">
    <source>
        <dbReference type="Proteomes" id="UP000766629"/>
    </source>
</evidence>
<dbReference type="InterPro" id="IPR036136">
    <property type="entry name" value="Nit/Sulf_reduc_fer-like_dom_sf"/>
</dbReference>
<dbReference type="Gene3D" id="3.90.480.10">
    <property type="entry name" value="Sulfite Reductase Hemoprotein,Domain 2"/>
    <property type="match status" value="1"/>
</dbReference>
<evidence type="ECO:0000259" key="7">
    <source>
        <dbReference type="Pfam" id="PF03460"/>
    </source>
</evidence>
<keyword evidence="5" id="KW-0408">Iron</keyword>
<keyword evidence="2" id="KW-0349">Heme</keyword>
<dbReference type="Pfam" id="PF03460">
    <property type="entry name" value="NIR_SIR_ferr"/>
    <property type="match status" value="1"/>
</dbReference>
<keyword evidence="4 8" id="KW-0560">Oxidoreductase</keyword>
<dbReference type="SUPFAM" id="SSF55124">
    <property type="entry name" value="Nitrite/Sulfite reductase N-terminal domain-like"/>
    <property type="match status" value="1"/>
</dbReference>
<dbReference type="EC" id="1.14.13.83" evidence="8"/>
<dbReference type="InterPro" id="IPR005117">
    <property type="entry name" value="NiRdtase/SiRdtase_haem-b_fer"/>
</dbReference>
<reference evidence="8 9" key="1">
    <citation type="submission" date="2021-06" db="EMBL/GenBank/DDBJ databases">
        <title>50 bacteria genomes isolated from Dapeng, Shenzhen, China.</title>
        <authorList>
            <person name="Zheng W."/>
            <person name="Yu S."/>
            <person name="Huang Y."/>
        </authorList>
    </citation>
    <scope>NUCLEOTIDE SEQUENCE [LARGE SCALE GENOMIC DNA]</scope>
    <source>
        <strain evidence="8 9">DP1N14-2</strain>
    </source>
</reference>
<evidence type="ECO:0000256" key="5">
    <source>
        <dbReference type="ARBA" id="ARBA00023004"/>
    </source>
</evidence>
<dbReference type="PANTHER" id="PTHR32439">
    <property type="entry name" value="FERREDOXIN--NITRITE REDUCTASE, CHLOROPLASTIC"/>
    <property type="match status" value="1"/>
</dbReference>
<dbReference type="Proteomes" id="UP000766629">
    <property type="component" value="Unassembled WGS sequence"/>
</dbReference>
<sequence>MSAAAAPKVYGWCPGALRPMMSGDGLVVRVRAPLGRLSVAQARGVARLSQEYGNGLLDISARANLQMRGIREEAHEELIAGLRGLGLIDPDPRAEARRNVILAPFWQEGGDTRAIASELSAALTAATDLSLPGKFGFAVDCGETPVLQDTAADIRIERAGGQLVLRADGAETGKAVTRESAAEEALSLARWFVETGGVTDGRGRMKLHLAKGIALPAGHTAPRAIASFTAKPGIVSAGRLAALEFGQMPAATLAQLADHGEIRLTPWRMLLVEGPKDLPPLPGLILDATDPRLQVVACTGAPGCLQALSSTRSLARELAPFIPAGTRLHVSGCTKGCACPRTAPLTLTATGQNEFSLIRNGTAADQPLKTRLSADALRAAPELLREGS</sequence>
<evidence type="ECO:0000256" key="4">
    <source>
        <dbReference type="ARBA" id="ARBA00023002"/>
    </source>
</evidence>
<dbReference type="InterPro" id="IPR051329">
    <property type="entry name" value="NIR_SIR_4Fe-4S"/>
</dbReference>
<evidence type="ECO:0000313" key="8">
    <source>
        <dbReference type="EMBL" id="MBY6139294.1"/>
    </source>
</evidence>
<comment type="caution">
    <text evidence="8">The sequence shown here is derived from an EMBL/GenBank/DDBJ whole genome shotgun (WGS) entry which is preliminary data.</text>
</comment>
<evidence type="ECO:0000256" key="6">
    <source>
        <dbReference type="ARBA" id="ARBA00023014"/>
    </source>
</evidence>
<dbReference type="SUPFAM" id="SSF56014">
    <property type="entry name" value="Nitrite and sulphite reductase 4Fe-4S domain-like"/>
    <property type="match status" value="1"/>
</dbReference>
<gene>
    <name evidence="8" type="primary">cobG</name>
    <name evidence="8" type="ORF">KUV26_07565</name>
</gene>
<dbReference type="RefSeq" id="WP_222507893.1">
    <property type="nucleotide sequence ID" value="NZ_JAHVJA010000002.1"/>
</dbReference>
<keyword evidence="3" id="KW-0479">Metal-binding</keyword>
<accession>A0ABS7NDL0</accession>
<organism evidence="8 9">
    <name type="scientific">Leisingera daeponensis</name>
    <dbReference type="NCBI Taxonomy" id="405746"/>
    <lineage>
        <taxon>Bacteria</taxon>
        <taxon>Pseudomonadati</taxon>
        <taxon>Pseudomonadota</taxon>
        <taxon>Alphaproteobacteria</taxon>
        <taxon>Rhodobacterales</taxon>
        <taxon>Roseobacteraceae</taxon>
        <taxon>Leisingera</taxon>
    </lineage>
</organism>
<evidence type="ECO:0000256" key="2">
    <source>
        <dbReference type="ARBA" id="ARBA00022617"/>
    </source>
</evidence>
<keyword evidence="9" id="KW-1185">Reference proteome</keyword>
<feature type="domain" description="Nitrite/Sulfite reductase ferredoxin-like" evidence="7">
    <location>
        <begin position="19"/>
        <end position="83"/>
    </location>
</feature>
<dbReference type="EMBL" id="JAHVJA010000002">
    <property type="protein sequence ID" value="MBY6139294.1"/>
    <property type="molecule type" value="Genomic_DNA"/>
</dbReference>
<dbReference type="GO" id="GO:0043818">
    <property type="term" value="F:precorrin-3B synthase activity"/>
    <property type="evidence" value="ECO:0007669"/>
    <property type="project" value="UniProtKB-EC"/>
</dbReference>
<dbReference type="PANTHER" id="PTHR32439:SF9">
    <property type="entry name" value="BLR3264 PROTEIN"/>
    <property type="match status" value="1"/>
</dbReference>
<dbReference type="Gene3D" id="3.30.413.10">
    <property type="entry name" value="Sulfite Reductase Hemoprotein, domain 1"/>
    <property type="match status" value="2"/>
</dbReference>
<protein>
    <submittedName>
        <fullName evidence="8">Precorrin-3B synthase</fullName>
        <ecNumber evidence="8">1.14.13.83</ecNumber>
    </submittedName>
</protein>
<keyword evidence="1" id="KW-0004">4Fe-4S</keyword>
<dbReference type="InterPro" id="IPR045854">
    <property type="entry name" value="NO2/SO3_Rdtase_4Fe4S_sf"/>
</dbReference>
<dbReference type="InterPro" id="IPR012798">
    <property type="entry name" value="Cbl_synth_CobG-like"/>
</dbReference>
<proteinExistence type="predicted"/>
<name>A0ABS7NDL0_9RHOB</name>
<keyword evidence="6" id="KW-0411">Iron-sulfur</keyword>
<dbReference type="NCBIfam" id="TIGR02435">
    <property type="entry name" value="CobG"/>
    <property type="match status" value="1"/>
</dbReference>